<evidence type="ECO:0000313" key="2">
    <source>
        <dbReference type="Proteomes" id="UP000037566"/>
    </source>
</evidence>
<comment type="caution">
    <text evidence="1">The sequence shown here is derived from an EMBL/GenBank/DDBJ whole genome shotgun (WGS) entry which is preliminary data.</text>
</comment>
<dbReference type="EMBL" id="LHUQ01000012">
    <property type="protein sequence ID" value="KON64259.1"/>
    <property type="molecule type" value="Genomic_DNA"/>
</dbReference>
<evidence type="ECO:0000313" key="1">
    <source>
        <dbReference type="EMBL" id="KON64259.1"/>
    </source>
</evidence>
<dbReference type="STRING" id="33995.KOEU_21570"/>
<sequence length="140" mass="14713">MIDKHDHSMHAVPCITVACMHDLKLVMAMAASLRVNCTVVSPPGAGCVMGAPWWMALVADCPLPALLDCGQAAGYAACALRMGVSGVIAHVSSVAQHRALVSLTQMTGGHVMEQRPASLDLPPRDAAPVLERYLRTFPAG</sequence>
<dbReference type="Proteomes" id="UP000037566">
    <property type="component" value="Unassembled WGS sequence"/>
</dbReference>
<keyword evidence="2" id="KW-1185">Reference proteome</keyword>
<dbReference type="PATRIC" id="fig|33995.3.peg.2403"/>
<proteinExistence type="predicted"/>
<gene>
    <name evidence="1" type="ORF">KOEU_21570</name>
</gene>
<organism evidence="1 2">
    <name type="scientific">Komagataeibacter europaeus</name>
    <name type="common">Gluconacetobacter europaeus</name>
    <dbReference type="NCBI Taxonomy" id="33995"/>
    <lineage>
        <taxon>Bacteria</taxon>
        <taxon>Pseudomonadati</taxon>
        <taxon>Pseudomonadota</taxon>
        <taxon>Alphaproteobacteria</taxon>
        <taxon>Acetobacterales</taxon>
        <taxon>Acetobacteraceae</taxon>
        <taxon>Komagataeibacter</taxon>
    </lineage>
</organism>
<dbReference type="AlphaFoldDB" id="A0A0M0EG67"/>
<dbReference type="PROSITE" id="PS51257">
    <property type="entry name" value="PROKAR_LIPOPROTEIN"/>
    <property type="match status" value="1"/>
</dbReference>
<protein>
    <submittedName>
        <fullName evidence="1">Uncharacterized protein</fullName>
    </submittedName>
</protein>
<name>A0A0M0EG67_KOMEU</name>
<accession>A0A0M0EG67</accession>
<reference evidence="1" key="1">
    <citation type="submission" date="2015-08" db="EMBL/GenBank/DDBJ databases">
        <title>Draft genome sequence of Komagataeibacter europaeus CECT 8546 a cellulose producer strain from vinegar produced by the traditional method.</title>
        <authorList>
            <person name="Poehlein A."/>
            <person name="Valera M.J."/>
            <person name="Haack F.S."/>
            <person name="Mas A."/>
            <person name="Daniel R."/>
            <person name="Streit W.R."/>
            <person name="Mateo E."/>
        </authorList>
    </citation>
    <scope>NUCLEOTIDE SEQUENCE [LARGE SCALE GENOMIC DNA]</scope>
    <source>
        <strain evidence="1">CECT 8546</strain>
    </source>
</reference>